<dbReference type="KEGG" id="dpx:DAPPUDRAFT_199479"/>
<dbReference type="Pfam" id="PF04683">
    <property type="entry name" value="Rpn13_ADRM1_Pru"/>
    <property type="match status" value="1"/>
</dbReference>
<protein>
    <recommendedName>
        <fullName evidence="8">Proteasomal ubiquitin receptor ADRM1 homolog</fullName>
    </recommendedName>
</protein>
<dbReference type="PROSITE" id="PS51917">
    <property type="entry name" value="PRU"/>
    <property type="match status" value="1"/>
</dbReference>
<comment type="subcellular location">
    <subcellularLocation>
        <location evidence="2">Cytoplasm</location>
    </subcellularLocation>
    <subcellularLocation>
        <location evidence="1">Nucleus</location>
    </subcellularLocation>
</comment>
<evidence type="ECO:0000256" key="3">
    <source>
        <dbReference type="ARBA" id="ARBA00009216"/>
    </source>
</evidence>
<dbReference type="PANTHER" id="PTHR12225">
    <property type="entry name" value="ADHESION REGULATING MOLECULE 1 110 KDA CELL MEMBRANE GLYCOPROTEIN"/>
    <property type="match status" value="1"/>
</dbReference>
<dbReference type="GO" id="GO:0061133">
    <property type="term" value="F:endopeptidase activator activity"/>
    <property type="evidence" value="ECO:0000318"/>
    <property type="project" value="GO_Central"/>
</dbReference>
<dbReference type="GO" id="GO:0008541">
    <property type="term" value="C:proteasome regulatory particle, lid subcomplex"/>
    <property type="evidence" value="ECO:0000318"/>
    <property type="project" value="GO_Central"/>
</dbReference>
<dbReference type="GO" id="GO:0005634">
    <property type="term" value="C:nucleus"/>
    <property type="evidence" value="ECO:0007669"/>
    <property type="project" value="UniProtKB-SubCell"/>
</dbReference>
<dbReference type="InterPro" id="IPR038633">
    <property type="entry name" value="Rpn13/ADRM1_Pru_sf"/>
</dbReference>
<dbReference type="GO" id="GO:0005737">
    <property type="term" value="C:cytoplasm"/>
    <property type="evidence" value="ECO:0007669"/>
    <property type="project" value="UniProtKB-SubCell"/>
</dbReference>
<dbReference type="FunFam" id="2.30.29.70:FF:000001">
    <property type="entry name" value="Proteasomal ubiquitin receptor ADRM1"/>
    <property type="match status" value="1"/>
</dbReference>
<dbReference type="eggNOG" id="KOG3037">
    <property type="taxonomic scope" value="Eukaryota"/>
</dbReference>
<dbReference type="OrthoDB" id="340431at2759"/>
<dbReference type="HOGENOM" id="CLU_128807_0_0_1"/>
<dbReference type="PANTHER" id="PTHR12225:SF0">
    <property type="entry name" value="PROTEASOMAL UBIQUITIN RECEPTOR ADRM1"/>
    <property type="match status" value="1"/>
</dbReference>
<comment type="function">
    <text evidence="7">May function as a proteasomal ubiquitin receptor. May promote the deubiquitinating activity associated with the 26S proteasome.</text>
</comment>
<evidence type="ECO:0000313" key="11">
    <source>
        <dbReference type="Proteomes" id="UP000000305"/>
    </source>
</evidence>
<dbReference type="EMBL" id="GL732576">
    <property type="protein sequence ID" value="EFX75208.1"/>
    <property type="molecule type" value="Genomic_DNA"/>
</dbReference>
<evidence type="ECO:0000256" key="4">
    <source>
        <dbReference type="ARBA" id="ARBA00022490"/>
    </source>
</evidence>
<organism evidence="10 11">
    <name type="scientific">Daphnia pulex</name>
    <name type="common">Water flea</name>
    <dbReference type="NCBI Taxonomy" id="6669"/>
    <lineage>
        <taxon>Eukaryota</taxon>
        <taxon>Metazoa</taxon>
        <taxon>Ecdysozoa</taxon>
        <taxon>Arthropoda</taxon>
        <taxon>Crustacea</taxon>
        <taxon>Branchiopoda</taxon>
        <taxon>Diplostraca</taxon>
        <taxon>Cladocera</taxon>
        <taxon>Anomopoda</taxon>
        <taxon>Daphniidae</taxon>
        <taxon>Daphnia</taxon>
    </lineage>
</organism>
<name>E9GYR9_DAPPU</name>
<evidence type="ECO:0000256" key="7">
    <source>
        <dbReference type="ARBA" id="ARBA00054744"/>
    </source>
</evidence>
<dbReference type="OMA" id="STFITIY"/>
<evidence type="ECO:0000256" key="6">
    <source>
        <dbReference type="ARBA" id="ARBA00023242"/>
    </source>
</evidence>
<dbReference type="InParanoid" id="E9GYR9"/>
<accession>E9GYR9</accession>
<proteinExistence type="inferred from homology"/>
<sequence length="189" mass="21672">MSLFSSSSSPSQTKNLVEFRAGKMMMRGNIIHPDKRKGLVYVHQSSDSLIHFCWKDRETGNVEDDWIIFPDECEFVRVPQCTTGRVFFLKFKSFNMKLIFWMQVIIFKLLENHSLLIQNDLQEPKADQDETYCQKVNEHLNNPPTPGSQQDLQSLPSSISRQQLIKLFGNVGEVSGLSSLLIPSDGYQI</sequence>
<dbReference type="Proteomes" id="UP000000305">
    <property type="component" value="Unassembled WGS sequence"/>
</dbReference>
<keyword evidence="4" id="KW-0963">Cytoplasm</keyword>
<keyword evidence="5" id="KW-0647">Proteasome</keyword>
<dbReference type="InterPro" id="IPR044868">
    <property type="entry name" value="Rpn13/ADRM1_Pru"/>
</dbReference>
<dbReference type="Gene3D" id="2.30.29.70">
    <property type="entry name" value="Proteasomal ubiquitin receptor Rpn13/ADRM1"/>
    <property type="match status" value="1"/>
</dbReference>
<evidence type="ECO:0000259" key="9">
    <source>
        <dbReference type="PROSITE" id="PS51917"/>
    </source>
</evidence>
<evidence type="ECO:0000256" key="8">
    <source>
        <dbReference type="ARBA" id="ARBA00070663"/>
    </source>
</evidence>
<dbReference type="AlphaFoldDB" id="E9GYR9"/>
<comment type="similarity">
    <text evidence="3">Belongs to the ADRM1 family.</text>
</comment>
<dbReference type="InterPro" id="IPR006773">
    <property type="entry name" value="Rpn13/ADRM1"/>
</dbReference>
<evidence type="ECO:0000313" key="10">
    <source>
        <dbReference type="EMBL" id="EFX75208.1"/>
    </source>
</evidence>
<keyword evidence="6" id="KW-0539">Nucleus</keyword>
<evidence type="ECO:0000256" key="1">
    <source>
        <dbReference type="ARBA" id="ARBA00004123"/>
    </source>
</evidence>
<reference evidence="10 11" key="1">
    <citation type="journal article" date="2011" name="Science">
        <title>The ecoresponsive genome of Daphnia pulex.</title>
        <authorList>
            <person name="Colbourne J.K."/>
            <person name="Pfrender M.E."/>
            <person name="Gilbert D."/>
            <person name="Thomas W.K."/>
            <person name="Tucker A."/>
            <person name="Oakley T.H."/>
            <person name="Tokishita S."/>
            <person name="Aerts A."/>
            <person name="Arnold G.J."/>
            <person name="Basu M.K."/>
            <person name="Bauer D.J."/>
            <person name="Caceres C.E."/>
            <person name="Carmel L."/>
            <person name="Casola C."/>
            <person name="Choi J.H."/>
            <person name="Detter J.C."/>
            <person name="Dong Q."/>
            <person name="Dusheyko S."/>
            <person name="Eads B.D."/>
            <person name="Frohlich T."/>
            <person name="Geiler-Samerotte K.A."/>
            <person name="Gerlach D."/>
            <person name="Hatcher P."/>
            <person name="Jogdeo S."/>
            <person name="Krijgsveld J."/>
            <person name="Kriventseva E.V."/>
            <person name="Kultz D."/>
            <person name="Laforsch C."/>
            <person name="Lindquist E."/>
            <person name="Lopez J."/>
            <person name="Manak J.R."/>
            <person name="Muller J."/>
            <person name="Pangilinan J."/>
            <person name="Patwardhan R.P."/>
            <person name="Pitluck S."/>
            <person name="Pritham E.J."/>
            <person name="Rechtsteiner A."/>
            <person name="Rho M."/>
            <person name="Rogozin I.B."/>
            <person name="Sakarya O."/>
            <person name="Salamov A."/>
            <person name="Schaack S."/>
            <person name="Shapiro H."/>
            <person name="Shiga Y."/>
            <person name="Skalitzky C."/>
            <person name="Smith Z."/>
            <person name="Souvorov A."/>
            <person name="Sung W."/>
            <person name="Tang Z."/>
            <person name="Tsuchiya D."/>
            <person name="Tu H."/>
            <person name="Vos H."/>
            <person name="Wang M."/>
            <person name="Wolf Y.I."/>
            <person name="Yamagata H."/>
            <person name="Yamada T."/>
            <person name="Ye Y."/>
            <person name="Shaw J.R."/>
            <person name="Andrews J."/>
            <person name="Crease T.J."/>
            <person name="Tang H."/>
            <person name="Lucas S.M."/>
            <person name="Robertson H.M."/>
            <person name="Bork P."/>
            <person name="Koonin E.V."/>
            <person name="Zdobnov E.M."/>
            <person name="Grigoriev I.V."/>
            <person name="Lynch M."/>
            <person name="Boore J.L."/>
        </authorList>
    </citation>
    <scope>NUCLEOTIDE SEQUENCE [LARGE SCALE GENOMIC DNA]</scope>
</reference>
<dbReference type="PhylomeDB" id="E9GYR9"/>
<dbReference type="STRING" id="6669.E9GYR9"/>
<feature type="domain" description="Pru" evidence="9">
    <location>
        <begin position="11"/>
        <end position="143"/>
    </location>
</feature>
<gene>
    <name evidence="10" type="ORF">DAPPUDRAFT_199479</name>
</gene>
<dbReference type="GO" id="GO:0070628">
    <property type="term" value="F:proteasome binding"/>
    <property type="evidence" value="ECO:0000318"/>
    <property type="project" value="GO_Central"/>
</dbReference>
<evidence type="ECO:0000256" key="2">
    <source>
        <dbReference type="ARBA" id="ARBA00004496"/>
    </source>
</evidence>
<evidence type="ECO:0000256" key="5">
    <source>
        <dbReference type="ARBA" id="ARBA00022942"/>
    </source>
</evidence>
<keyword evidence="11" id="KW-1185">Reference proteome</keyword>
<dbReference type="CDD" id="cd13314">
    <property type="entry name" value="PH_Rpn13"/>
    <property type="match status" value="1"/>
</dbReference>